<dbReference type="PROSITE" id="PS50007">
    <property type="entry name" value="PIPLC_X_DOMAIN"/>
    <property type="match status" value="1"/>
</dbReference>
<sequence>MGHWAPPYPGVPPSPKPRDYDGDVDDDSNAPVQGQQPPQKRHRLPQAIAHRGYSAVAPENTMESFRRAVEAGAHAIETDLRLSRDGVVVLMHDPSLKRTFGEKSKVRDHDWSYLSTLRTLRKPHEPMARLVDLLEYLNEPGVEQTWVVLDIKRDGGAAPEMMQRIAEVVASVPANKRPWTERILASFIRQAQKHMAPGTQISHVGFSTAYARALLHYAPNIGISMFRITLATPLRGPGFIRDMRRRGVPLFVWTVNEESWMRWAVRNRLDGVITDDPKLFLEVCRRVDQGDQEEEVEVGDKEEEKKKDSLIGTIGGALKLGIQVTLIELIHLVWLVILLFQHGGPEREVRKSFES</sequence>
<dbReference type="AlphaFoldDB" id="M7SFP7"/>
<dbReference type="Pfam" id="PF03009">
    <property type="entry name" value="GDPD"/>
    <property type="match status" value="1"/>
</dbReference>
<organism evidence="3 4">
    <name type="scientific">Eutypa lata (strain UCR-EL1)</name>
    <name type="common">Grapevine dieback disease fungus</name>
    <name type="synonym">Eutypa armeniacae</name>
    <dbReference type="NCBI Taxonomy" id="1287681"/>
    <lineage>
        <taxon>Eukaryota</taxon>
        <taxon>Fungi</taxon>
        <taxon>Dikarya</taxon>
        <taxon>Ascomycota</taxon>
        <taxon>Pezizomycotina</taxon>
        <taxon>Sordariomycetes</taxon>
        <taxon>Xylariomycetidae</taxon>
        <taxon>Xylariales</taxon>
        <taxon>Diatrypaceae</taxon>
        <taxon>Eutypa</taxon>
    </lineage>
</organism>
<dbReference type="HOGENOM" id="CLU_030006_1_2_1"/>
<dbReference type="GO" id="GO:0006629">
    <property type="term" value="P:lipid metabolic process"/>
    <property type="evidence" value="ECO:0007669"/>
    <property type="project" value="InterPro"/>
</dbReference>
<dbReference type="eggNOG" id="KOG2258">
    <property type="taxonomic scope" value="Eukaryota"/>
</dbReference>
<keyword evidence="4" id="KW-1185">Reference proteome</keyword>
<gene>
    <name evidence="3" type="ORF">UCREL1_7937</name>
</gene>
<evidence type="ECO:0000259" key="2">
    <source>
        <dbReference type="PROSITE" id="PS51704"/>
    </source>
</evidence>
<evidence type="ECO:0000313" key="4">
    <source>
        <dbReference type="Proteomes" id="UP000012174"/>
    </source>
</evidence>
<dbReference type="InterPro" id="IPR017946">
    <property type="entry name" value="PLC-like_Pdiesterase_TIM-brl"/>
</dbReference>
<dbReference type="OrthoDB" id="1058301at2759"/>
<dbReference type="OMA" id="RALPECW"/>
<evidence type="ECO:0000313" key="3">
    <source>
        <dbReference type="EMBL" id="EMR65074.1"/>
    </source>
</evidence>
<dbReference type="KEGG" id="ela:UCREL1_7937"/>
<dbReference type="Gene3D" id="3.20.20.190">
    <property type="entry name" value="Phosphatidylinositol (PI) phosphodiesterase"/>
    <property type="match status" value="1"/>
</dbReference>
<proteinExistence type="predicted"/>
<dbReference type="PANTHER" id="PTHR43805">
    <property type="entry name" value="GLYCEROPHOSPHORYL DIESTER PHOSPHODIESTERASE"/>
    <property type="match status" value="1"/>
</dbReference>
<feature type="domain" description="GP-PDE" evidence="2">
    <location>
        <begin position="45"/>
        <end position="284"/>
    </location>
</feature>
<dbReference type="Proteomes" id="UP000012174">
    <property type="component" value="Unassembled WGS sequence"/>
</dbReference>
<dbReference type="InterPro" id="IPR030395">
    <property type="entry name" value="GP_PDE_dom"/>
</dbReference>
<dbReference type="EMBL" id="KB706946">
    <property type="protein sequence ID" value="EMR65074.1"/>
    <property type="molecule type" value="Genomic_DNA"/>
</dbReference>
<feature type="compositionally biased region" description="Pro residues" evidence="1">
    <location>
        <begin position="1"/>
        <end position="15"/>
    </location>
</feature>
<name>M7SFP7_EUTLA</name>
<protein>
    <submittedName>
        <fullName evidence="3">Putative glycerophosphoryl diester phosphodiesterase protein</fullName>
    </submittedName>
</protein>
<reference evidence="4" key="1">
    <citation type="journal article" date="2013" name="Genome Announc.">
        <title>Draft genome sequence of the grapevine dieback fungus Eutypa lata UCR-EL1.</title>
        <authorList>
            <person name="Blanco-Ulate B."/>
            <person name="Rolshausen P.E."/>
            <person name="Cantu D."/>
        </authorList>
    </citation>
    <scope>NUCLEOTIDE SEQUENCE [LARGE SCALE GENOMIC DNA]</scope>
    <source>
        <strain evidence="4">UCR-EL1</strain>
    </source>
</reference>
<dbReference type="STRING" id="1287681.M7SFP7"/>
<feature type="region of interest" description="Disordered" evidence="1">
    <location>
        <begin position="1"/>
        <end position="45"/>
    </location>
</feature>
<dbReference type="PANTHER" id="PTHR43805:SF1">
    <property type="entry name" value="GP-PDE DOMAIN-CONTAINING PROTEIN"/>
    <property type="match status" value="1"/>
</dbReference>
<evidence type="ECO:0000256" key="1">
    <source>
        <dbReference type="SAM" id="MobiDB-lite"/>
    </source>
</evidence>
<dbReference type="PROSITE" id="PS51704">
    <property type="entry name" value="GP_PDE"/>
    <property type="match status" value="1"/>
</dbReference>
<dbReference type="SUPFAM" id="SSF51695">
    <property type="entry name" value="PLC-like phosphodiesterases"/>
    <property type="match status" value="1"/>
</dbReference>
<dbReference type="GO" id="GO:0008081">
    <property type="term" value="F:phosphoric diester hydrolase activity"/>
    <property type="evidence" value="ECO:0007669"/>
    <property type="project" value="InterPro"/>
</dbReference>
<accession>M7SFP7</accession>